<feature type="domain" description="HTH lysR-type" evidence="5">
    <location>
        <begin position="1"/>
        <end position="58"/>
    </location>
</feature>
<evidence type="ECO:0000313" key="7">
    <source>
        <dbReference type="Proteomes" id="UP001527882"/>
    </source>
</evidence>
<dbReference type="Proteomes" id="UP001527882">
    <property type="component" value="Unassembled WGS sequence"/>
</dbReference>
<accession>A0ABT4Q5B3</accession>
<gene>
    <name evidence="6" type="ORF">O9H85_06215</name>
</gene>
<evidence type="ECO:0000256" key="1">
    <source>
        <dbReference type="ARBA" id="ARBA00009437"/>
    </source>
</evidence>
<protein>
    <submittedName>
        <fullName evidence="6">LysR family transcriptional regulator</fullName>
    </submittedName>
</protein>
<dbReference type="InterPro" id="IPR036390">
    <property type="entry name" value="WH_DNA-bd_sf"/>
</dbReference>
<keyword evidence="3" id="KW-0238">DNA-binding</keyword>
<dbReference type="Pfam" id="PF03466">
    <property type="entry name" value="LysR_substrate"/>
    <property type="match status" value="1"/>
</dbReference>
<comment type="similarity">
    <text evidence="1">Belongs to the LysR transcriptional regulatory family.</text>
</comment>
<reference evidence="6 7" key="1">
    <citation type="submission" date="2022-12" db="EMBL/GenBank/DDBJ databases">
        <title>Draft genome sequence of Paenibacillus sp. dW9.</title>
        <authorList>
            <person name="Choi E.-W."/>
            <person name="Kim D.-U."/>
        </authorList>
    </citation>
    <scope>NUCLEOTIDE SEQUENCE [LARGE SCALE GENOMIC DNA]</scope>
    <source>
        <strain evidence="7">dW9</strain>
    </source>
</reference>
<evidence type="ECO:0000256" key="2">
    <source>
        <dbReference type="ARBA" id="ARBA00023015"/>
    </source>
</evidence>
<dbReference type="SUPFAM" id="SSF46785">
    <property type="entry name" value="Winged helix' DNA-binding domain"/>
    <property type="match status" value="1"/>
</dbReference>
<dbReference type="Gene3D" id="3.40.190.10">
    <property type="entry name" value="Periplasmic binding protein-like II"/>
    <property type="match status" value="2"/>
</dbReference>
<dbReference type="Gene3D" id="1.10.10.10">
    <property type="entry name" value="Winged helix-like DNA-binding domain superfamily/Winged helix DNA-binding domain"/>
    <property type="match status" value="1"/>
</dbReference>
<evidence type="ECO:0000256" key="4">
    <source>
        <dbReference type="ARBA" id="ARBA00023163"/>
    </source>
</evidence>
<dbReference type="InterPro" id="IPR005119">
    <property type="entry name" value="LysR_subst-bd"/>
</dbReference>
<evidence type="ECO:0000259" key="5">
    <source>
        <dbReference type="PROSITE" id="PS50931"/>
    </source>
</evidence>
<dbReference type="RefSeq" id="WP_269880416.1">
    <property type="nucleotide sequence ID" value="NZ_JAQAGZ010000003.1"/>
</dbReference>
<dbReference type="EMBL" id="JAQAGZ010000003">
    <property type="protein sequence ID" value="MCZ8512026.1"/>
    <property type="molecule type" value="Genomic_DNA"/>
</dbReference>
<dbReference type="Pfam" id="PF00126">
    <property type="entry name" value="HTH_1"/>
    <property type="match status" value="1"/>
</dbReference>
<dbReference type="SUPFAM" id="SSF53850">
    <property type="entry name" value="Periplasmic binding protein-like II"/>
    <property type="match status" value="1"/>
</dbReference>
<name>A0ABT4Q5B3_9BACL</name>
<evidence type="ECO:0000256" key="3">
    <source>
        <dbReference type="ARBA" id="ARBA00023125"/>
    </source>
</evidence>
<dbReference type="InterPro" id="IPR036388">
    <property type="entry name" value="WH-like_DNA-bd_sf"/>
</dbReference>
<keyword evidence="7" id="KW-1185">Reference proteome</keyword>
<keyword evidence="2" id="KW-0805">Transcription regulation</keyword>
<dbReference type="PROSITE" id="PS50931">
    <property type="entry name" value="HTH_LYSR"/>
    <property type="match status" value="1"/>
</dbReference>
<organism evidence="6 7">
    <name type="scientific">Paenibacillus gyeongsangnamensis</name>
    <dbReference type="NCBI Taxonomy" id="3388067"/>
    <lineage>
        <taxon>Bacteria</taxon>
        <taxon>Bacillati</taxon>
        <taxon>Bacillota</taxon>
        <taxon>Bacilli</taxon>
        <taxon>Bacillales</taxon>
        <taxon>Paenibacillaceae</taxon>
        <taxon>Paenibacillus</taxon>
    </lineage>
</organism>
<dbReference type="PANTHER" id="PTHR30126:SF39">
    <property type="entry name" value="HTH-TYPE TRANSCRIPTIONAL REGULATOR CYSL"/>
    <property type="match status" value="1"/>
</dbReference>
<comment type="caution">
    <text evidence="6">The sequence shown here is derived from an EMBL/GenBank/DDBJ whole genome shotgun (WGS) entry which is preliminary data.</text>
</comment>
<dbReference type="PANTHER" id="PTHR30126">
    <property type="entry name" value="HTH-TYPE TRANSCRIPTIONAL REGULATOR"/>
    <property type="match status" value="1"/>
</dbReference>
<evidence type="ECO:0000313" key="6">
    <source>
        <dbReference type="EMBL" id="MCZ8512026.1"/>
    </source>
</evidence>
<dbReference type="InterPro" id="IPR000847">
    <property type="entry name" value="LysR_HTH_N"/>
</dbReference>
<keyword evidence="4" id="KW-0804">Transcription</keyword>
<sequence>MNLHALRLFYTVAQAGSVTRAAEELLISQPAVTAQIRNLEKELGLPLFETQGRGIRLSAAGDVLQAYAERLFSLEARMEQAMADYRTGTAGRLRLTATSLPAGRLLPRWMAEFKTRHPALELVLDTAGSAEAVERLLRHEADIAFIGGGSPLPSEIAQEVLFEDPFLFIVPAGHPFAGATVTMDRMLTIPFVMREQGSSAREMLFAYCRTKGMAPPRVGLEFNGMNETIRAVAAGYGAALMSTLEAVDYLMRGEVARVDVADVRFSHPIRICTLAEGPLGPAAAPFLSFVREQKPLLGANG</sequence>
<dbReference type="PRINTS" id="PR00039">
    <property type="entry name" value="HTHLYSR"/>
</dbReference>
<proteinExistence type="inferred from homology"/>